<feature type="transmembrane region" description="Helical" evidence="7">
    <location>
        <begin position="20"/>
        <end position="39"/>
    </location>
</feature>
<evidence type="ECO:0000256" key="5">
    <source>
        <dbReference type="ARBA" id="ARBA00022989"/>
    </source>
</evidence>
<dbReference type="InterPro" id="IPR035906">
    <property type="entry name" value="MetI-like_sf"/>
</dbReference>
<dbReference type="Gene3D" id="1.10.3720.10">
    <property type="entry name" value="MetI-like"/>
    <property type="match status" value="1"/>
</dbReference>
<dbReference type="OrthoDB" id="187395at2"/>
<keyword evidence="5 7" id="KW-1133">Transmembrane helix</keyword>
<dbReference type="Proteomes" id="UP000426246">
    <property type="component" value="Chromosome"/>
</dbReference>
<feature type="transmembrane region" description="Helical" evidence="7">
    <location>
        <begin position="111"/>
        <end position="133"/>
    </location>
</feature>
<dbReference type="RefSeq" id="WP_155699541.1">
    <property type="nucleotide sequence ID" value="NZ_CP034235.1"/>
</dbReference>
<organism evidence="9 10">
    <name type="scientific">Paenibacillus psychroresistens</name>
    <dbReference type="NCBI Taxonomy" id="1778678"/>
    <lineage>
        <taxon>Bacteria</taxon>
        <taxon>Bacillati</taxon>
        <taxon>Bacillota</taxon>
        <taxon>Bacilli</taxon>
        <taxon>Bacillales</taxon>
        <taxon>Paenibacillaceae</taxon>
        <taxon>Paenibacillus</taxon>
    </lineage>
</organism>
<evidence type="ECO:0000259" key="8">
    <source>
        <dbReference type="PROSITE" id="PS50928"/>
    </source>
</evidence>
<dbReference type="PANTHER" id="PTHR43744">
    <property type="entry name" value="ABC TRANSPORTER PERMEASE PROTEIN MG189-RELATED-RELATED"/>
    <property type="match status" value="1"/>
</dbReference>
<keyword evidence="4 7" id="KW-0812">Transmembrane</keyword>
<evidence type="ECO:0000256" key="4">
    <source>
        <dbReference type="ARBA" id="ARBA00022692"/>
    </source>
</evidence>
<proteinExistence type="inferred from homology"/>
<protein>
    <submittedName>
        <fullName evidence="9">Carbohydrate ABC transporter permease</fullName>
    </submittedName>
</protein>
<dbReference type="Pfam" id="PF00528">
    <property type="entry name" value="BPD_transp_1"/>
    <property type="match status" value="1"/>
</dbReference>
<feature type="transmembrane region" description="Helical" evidence="7">
    <location>
        <begin position="77"/>
        <end position="99"/>
    </location>
</feature>
<evidence type="ECO:0000256" key="3">
    <source>
        <dbReference type="ARBA" id="ARBA00022475"/>
    </source>
</evidence>
<keyword evidence="10" id="KW-1185">Reference proteome</keyword>
<dbReference type="GO" id="GO:0055085">
    <property type="term" value="P:transmembrane transport"/>
    <property type="evidence" value="ECO:0007669"/>
    <property type="project" value="InterPro"/>
</dbReference>
<comment type="subcellular location">
    <subcellularLocation>
        <location evidence="1 7">Cell membrane</location>
        <topology evidence="1 7">Multi-pass membrane protein</topology>
    </subcellularLocation>
</comment>
<dbReference type="AlphaFoldDB" id="A0A6B8RFM8"/>
<evidence type="ECO:0000256" key="6">
    <source>
        <dbReference type="ARBA" id="ARBA00023136"/>
    </source>
</evidence>
<feature type="transmembrane region" description="Helical" evidence="7">
    <location>
        <begin position="145"/>
        <end position="164"/>
    </location>
</feature>
<dbReference type="InterPro" id="IPR000515">
    <property type="entry name" value="MetI-like"/>
</dbReference>
<dbReference type="SUPFAM" id="SSF161098">
    <property type="entry name" value="MetI-like"/>
    <property type="match status" value="1"/>
</dbReference>
<reference evidence="10" key="1">
    <citation type="submission" date="2018-11" db="EMBL/GenBank/DDBJ databases">
        <title>Complete genome sequence of Paenibacillus sp. ML311-T8.</title>
        <authorList>
            <person name="Nam Y.-D."/>
            <person name="Kang J."/>
            <person name="Chung W.-H."/>
            <person name="Park Y.S."/>
        </authorList>
    </citation>
    <scope>NUCLEOTIDE SEQUENCE [LARGE SCALE GENOMIC DNA]</scope>
    <source>
        <strain evidence="10">ML311-T8</strain>
    </source>
</reference>
<sequence>MMENRILKTRLSLLLRYIPLMAWLGFTIVIFGYAILASLSTTREIFSNTLLKSGIHFSNYIDLFKNLNMGLYFLNSVIYTVTACIGIIVVVAPAAYILGRVQFRGKRLVNLMFLSALSLPGLLISIPLFSLFIQLKLTGSISTLILIYVFTNVPFGVFLLTGFFSSIPKELEESAAIDGCGPIKAFMKIIMPIAQPGLITLSIFNFMGIWNDYFFALIFANDQKHHTLALALQSIVYGYTNTGNYAGIFAAAMVVFIPTFILYIFVSRKIVAGITVGSVKG</sequence>
<evidence type="ECO:0000256" key="7">
    <source>
        <dbReference type="RuleBase" id="RU363032"/>
    </source>
</evidence>
<accession>A0A6B8RFM8</accession>
<feature type="transmembrane region" description="Helical" evidence="7">
    <location>
        <begin position="185"/>
        <end position="210"/>
    </location>
</feature>
<dbReference type="GO" id="GO:0005886">
    <property type="term" value="C:plasma membrane"/>
    <property type="evidence" value="ECO:0007669"/>
    <property type="project" value="UniProtKB-SubCell"/>
</dbReference>
<evidence type="ECO:0000313" key="10">
    <source>
        <dbReference type="Proteomes" id="UP000426246"/>
    </source>
</evidence>
<comment type="similarity">
    <text evidence="7">Belongs to the binding-protein-dependent transport system permease family.</text>
</comment>
<dbReference type="PROSITE" id="PS50928">
    <property type="entry name" value="ABC_TM1"/>
    <property type="match status" value="1"/>
</dbReference>
<keyword evidence="3" id="KW-1003">Cell membrane</keyword>
<evidence type="ECO:0000256" key="1">
    <source>
        <dbReference type="ARBA" id="ARBA00004651"/>
    </source>
</evidence>
<dbReference type="KEGG" id="ppsc:EHS13_06355"/>
<name>A0A6B8RFM8_9BACL</name>
<dbReference type="PANTHER" id="PTHR43744:SF8">
    <property type="entry name" value="SN-GLYCEROL-3-PHOSPHATE TRANSPORT SYSTEM PERMEASE PROTEIN UGPE"/>
    <property type="match status" value="1"/>
</dbReference>
<dbReference type="EMBL" id="CP034235">
    <property type="protein sequence ID" value="QGQ94534.1"/>
    <property type="molecule type" value="Genomic_DNA"/>
</dbReference>
<gene>
    <name evidence="9" type="ORF">EHS13_06355</name>
</gene>
<evidence type="ECO:0000256" key="2">
    <source>
        <dbReference type="ARBA" id="ARBA00022448"/>
    </source>
</evidence>
<keyword evidence="2 7" id="KW-0813">Transport</keyword>
<keyword evidence="6 7" id="KW-0472">Membrane</keyword>
<dbReference type="CDD" id="cd06261">
    <property type="entry name" value="TM_PBP2"/>
    <property type="match status" value="1"/>
</dbReference>
<evidence type="ECO:0000313" key="9">
    <source>
        <dbReference type="EMBL" id="QGQ94534.1"/>
    </source>
</evidence>
<feature type="transmembrane region" description="Helical" evidence="7">
    <location>
        <begin position="245"/>
        <end position="266"/>
    </location>
</feature>
<feature type="domain" description="ABC transmembrane type-1" evidence="8">
    <location>
        <begin position="73"/>
        <end position="266"/>
    </location>
</feature>